<dbReference type="NCBIfam" id="TIGR04344">
    <property type="entry name" value="ovoA_Nterm"/>
    <property type="match status" value="1"/>
</dbReference>
<dbReference type="FunFam" id="3.90.1580.10:FF:000006">
    <property type="entry name" value="Generic methyltransferase, putative"/>
    <property type="match status" value="1"/>
</dbReference>
<evidence type="ECO:0000313" key="8">
    <source>
        <dbReference type="EMBL" id="RXK11280.1"/>
    </source>
</evidence>
<dbReference type="NCBIfam" id="TIGR04345">
    <property type="entry name" value="ovoA_Cterm"/>
    <property type="match status" value="1"/>
</dbReference>
<dbReference type="RefSeq" id="WP_114839014.1">
    <property type="nucleotide sequence ID" value="NZ_CP031217.1"/>
</dbReference>
<dbReference type="KEGG" id="hbv:ABIV_1172"/>
<dbReference type="GO" id="GO:0032259">
    <property type="term" value="P:methylation"/>
    <property type="evidence" value="ECO:0007669"/>
    <property type="project" value="UniProtKB-KW"/>
</dbReference>
<dbReference type="SUPFAM" id="SSF53335">
    <property type="entry name" value="S-adenosyl-L-methionine-dependent methyltransferases"/>
    <property type="match status" value="1"/>
</dbReference>
<evidence type="ECO:0000313" key="10">
    <source>
        <dbReference type="Proteomes" id="UP000289193"/>
    </source>
</evidence>
<comment type="pathway">
    <text evidence="3">Amino-acid biosynthesis; ergothioneine biosynthesis.</text>
</comment>
<keyword evidence="8" id="KW-0489">Methyltransferase</keyword>
<evidence type="ECO:0000256" key="2">
    <source>
        <dbReference type="ARBA" id="ARBA00023004"/>
    </source>
</evidence>
<dbReference type="Proteomes" id="UP000253850">
    <property type="component" value="Chromosome"/>
</dbReference>
<dbReference type="InterPro" id="IPR042095">
    <property type="entry name" value="SUMF_sf"/>
</dbReference>
<dbReference type="SUPFAM" id="SSF56436">
    <property type="entry name" value="C-type lectin-like"/>
    <property type="match status" value="1"/>
</dbReference>
<reference evidence="7 9" key="2">
    <citation type="submission" date="2018-07" db="EMBL/GenBank/DDBJ databases">
        <title>Complete genome of the Arcobacter bivalviorum type strain LMG 26154.</title>
        <authorList>
            <person name="Miller W.G."/>
            <person name="Yee E."/>
            <person name="Bono J.L."/>
        </authorList>
    </citation>
    <scope>NUCLEOTIDE SEQUENCE [LARGE SCALE GENOMIC DNA]</scope>
    <source>
        <strain evidence="7 9">LMG 26154</strain>
    </source>
</reference>
<evidence type="ECO:0000313" key="9">
    <source>
        <dbReference type="Proteomes" id="UP000253850"/>
    </source>
</evidence>
<dbReference type="InterPro" id="IPR024775">
    <property type="entry name" value="DinB-like"/>
</dbReference>
<protein>
    <submittedName>
        <fullName evidence="7 8">Methyltransferase</fullName>
    </submittedName>
</protein>
<dbReference type="InterPro" id="IPR051043">
    <property type="entry name" value="Sulfatase_Mod_Factor_Kinase"/>
</dbReference>
<dbReference type="EMBL" id="PDKM01000001">
    <property type="protein sequence ID" value="RXK11280.1"/>
    <property type="molecule type" value="Genomic_DNA"/>
</dbReference>
<keyword evidence="10" id="KW-1185">Reference proteome</keyword>
<keyword evidence="8" id="KW-0808">Transferase</keyword>
<evidence type="ECO:0000256" key="1">
    <source>
        <dbReference type="ARBA" id="ARBA00023002"/>
    </source>
</evidence>
<dbReference type="Gene3D" id="3.90.1580.10">
    <property type="entry name" value="paralog of FGE (formylglycine-generating enzyme)"/>
    <property type="match status" value="1"/>
</dbReference>
<dbReference type="CDD" id="cd02440">
    <property type="entry name" value="AdoMet_MTases"/>
    <property type="match status" value="1"/>
</dbReference>
<gene>
    <name evidence="7" type="ORF">ABIV_1172</name>
    <name evidence="8" type="ORF">CRV05_02625</name>
</gene>
<dbReference type="Gene3D" id="3.40.50.150">
    <property type="entry name" value="Vaccinia Virus protein VP39"/>
    <property type="match status" value="1"/>
</dbReference>
<dbReference type="Pfam" id="PF08242">
    <property type="entry name" value="Methyltransf_12"/>
    <property type="match status" value="1"/>
</dbReference>
<proteinExistence type="predicted"/>
<dbReference type="InterPro" id="IPR013217">
    <property type="entry name" value="Methyltransf_12"/>
</dbReference>
<organism evidence="8 10">
    <name type="scientific">Halarcobacter bivalviorum</name>
    <dbReference type="NCBI Taxonomy" id="663364"/>
    <lineage>
        <taxon>Bacteria</taxon>
        <taxon>Pseudomonadati</taxon>
        <taxon>Campylobacterota</taxon>
        <taxon>Epsilonproteobacteria</taxon>
        <taxon>Campylobacterales</taxon>
        <taxon>Arcobacteraceae</taxon>
        <taxon>Halarcobacter</taxon>
    </lineage>
</organism>
<feature type="domain" description="DinB-like" evidence="6">
    <location>
        <begin position="34"/>
        <end position="161"/>
    </location>
</feature>
<dbReference type="GO" id="GO:0008168">
    <property type="term" value="F:methyltransferase activity"/>
    <property type="evidence" value="ECO:0007669"/>
    <property type="project" value="UniProtKB-KW"/>
</dbReference>
<feature type="domain" description="Methyltransferase type 12" evidence="5">
    <location>
        <begin position="500"/>
        <end position="621"/>
    </location>
</feature>
<evidence type="ECO:0000313" key="7">
    <source>
        <dbReference type="EMBL" id="AXH12175.1"/>
    </source>
</evidence>
<dbReference type="Pfam" id="PF12867">
    <property type="entry name" value="DinB_2"/>
    <property type="match status" value="1"/>
</dbReference>
<keyword evidence="1" id="KW-0560">Oxidoreductase</keyword>
<dbReference type="InterPro" id="IPR027577">
    <property type="entry name" value="OvoA_Nterm"/>
</dbReference>
<dbReference type="InterPro" id="IPR027625">
    <property type="entry name" value="OvoA_Cterm"/>
</dbReference>
<accession>A0AAX2ABJ3</accession>
<evidence type="ECO:0000259" key="5">
    <source>
        <dbReference type="Pfam" id="PF08242"/>
    </source>
</evidence>
<feature type="domain" description="Sulfatase-modifying factor enzyme-like" evidence="4">
    <location>
        <begin position="193"/>
        <end position="440"/>
    </location>
</feature>
<evidence type="ECO:0000256" key="3">
    <source>
        <dbReference type="ARBA" id="ARBA00037882"/>
    </source>
</evidence>
<reference evidence="8 10" key="1">
    <citation type="submission" date="2017-10" db="EMBL/GenBank/DDBJ databases">
        <title>Genomics of the genus Arcobacter.</title>
        <authorList>
            <person name="Perez-Cataluna A."/>
            <person name="Figueras M.J."/>
        </authorList>
    </citation>
    <scope>NUCLEOTIDE SEQUENCE [LARGE SCALE GENOMIC DNA]</scope>
    <source>
        <strain evidence="8 10">CECT 7835</strain>
    </source>
</reference>
<evidence type="ECO:0000259" key="4">
    <source>
        <dbReference type="Pfam" id="PF03781"/>
    </source>
</evidence>
<dbReference type="InterPro" id="IPR005532">
    <property type="entry name" value="SUMF_dom"/>
</dbReference>
<dbReference type="PANTHER" id="PTHR23150">
    <property type="entry name" value="SULFATASE MODIFYING FACTOR 1, 2"/>
    <property type="match status" value="1"/>
</dbReference>
<dbReference type="EMBL" id="CP031217">
    <property type="protein sequence ID" value="AXH12175.1"/>
    <property type="molecule type" value="Genomic_DNA"/>
</dbReference>
<keyword evidence="2" id="KW-0408">Iron</keyword>
<dbReference type="Proteomes" id="UP000289193">
    <property type="component" value="Unassembled WGS sequence"/>
</dbReference>
<dbReference type="Pfam" id="PF03781">
    <property type="entry name" value="FGE-sulfatase"/>
    <property type="match status" value="1"/>
</dbReference>
<sequence length="697" mass="82812">MDYIKETINLSEGTVEEKREEIKKYFLQTYELDEKLFDLLEDKKHLYKQPNRLRHPLIFYYGHTATFFINKLNIANIINKRVNKTFESIFAIGVDEMSWDDLNSENYSWPTYEETKTYRDEVKEIVLNLIDTMEFTLPINWDSPMWIILMGIEHENIHIETSSVLLRELNIKYLNEREDFTYCNEFSDTFPTNELVEVKGGEVILEKDYDKPIFYGWDNEFAFHKAYIKDFKASKYLVSNGEFLEFVKDNGYLKPEYFSKDGKEWLEFSKAKHPTFWLKKEGRYYLREINRVVPLPLNFPVDINVYEAEAFCKYKSEKLGFEVRLPSEDEYYRLNDYVKAQEKEANIGFKYFNQTPVDKYKMDDFYDVVGNVWQWSITPTYPFDGFKTHPVYDDFTTPTFDDRHALIKGGSFISLGNEILRSARYAFRKHFFQHAGFRYVQSSNDYRTELNDNVYETDEQISQYCEFHYGEENFGIRNFPKASVELLKPYFETINTTKALDLGCSVGRSSFELARYFDEVVGIDFSANFINVGVKLKKYDTLTYKVATEGELYEEKTISLNDFDLKEIKDKVTFMQGDACNLKDIYIDYDLIFCSNLIDRLYYPQKFLDDIPNRVNKDGLLVLLSPYTWLEEYTPKQNWLGGFLKDNKEIKTLDTLKQNLKDRFELVQTIDVPFVIKETARKHQHTISQMSIWKKIK</sequence>
<dbReference type="InterPro" id="IPR016187">
    <property type="entry name" value="CTDL_fold"/>
</dbReference>
<dbReference type="InterPro" id="IPR029063">
    <property type="entry name" value="SAM-dependent_MTases_sf"/>
</dbReference>
<evidence type="ECO:0000259" key="6">
    <source>
        <dbReference type="Pfam" id="PF12867"/>
    </source>
</evidence>
<dbReference type="PANTHER" id="PTHR23150:SF26">
    <property type="entry name" value="GENERIC METHYLTRANSFERASE"/>
    <property type="match status" value="1"/>
</dbReference>
<name>A0AAX2ABJ3_9BACT</name>
<dbReference type="GO" id="GO:0120147">
    <property type="term" value="F:formylglycine-generating oxidase activity"/>
    <property type="evidence" value="ECO:0007669"/>
    <property type="project" value="TreeGrafter"/>
</dbReference>
<dbReference type="AlphaFoldDB" id="A0AAX2ABJ3"/>